<dbReference type="Gene3D" id="3.40.50.300">
    <property type="entry name" value="P-loop containing nucleotide triphosphate hydrolases"/>
    <property type="match status" value="1"/>
</dbReference>
<organism evidence="2 3">
    <name type="scientific">Actinocatenispora thailandica</name>
    <dbReference type="NCBI Taxonomy" id="227318"/>
    <lineage>
        <taxon>Bacteria</taxon>
        <taxon>Bacillati</taxon>
        <taxon>Actinomycetota</taxon>
        <taxon>Actinomycetes</taxon>
        <taxon>Micromonosporales</taxon>
        <taxon>Micromonosporaceae</taxon>
        <taxon>Actinocatenispora</taxon>
    </lineage>
</organism>
<dbReference type="EMBL" id="AP023355">
    <property type="protein sequence ID" value="BCJ37071.1"/>
    <property type="molecule type" value="Genomic_DNA"/>
</dbReference>
<dbReference type="InterPro" id="IPR027417">
    <property type="entry name" value="P-loop_NTPase"/>
</dbReference>
<evidence type="ECO:0000313" key="3">
    <source>
        <dbReference type="Proteomes" id="UP000611640"/>
    </source>
</evidence>
<dbReference type="KEGG" id="atl:Athai_45740"/>
<proteinExistence type="predicted"/>
<dbReference type="GO" id="GO:0005829">
    <property type="term" value="C:cytosol"/>
    <property type="evidence" value="ECO:0007669"/>
    <property type="project" value="TreeGrafter"/>
</dbReference>
<dbReference type="GO" id="GO:0051782">
    <property type="term" value="P:negative regulation of cell division"/>
    <property type="evidence" value="ECO:0007669"/>
    <property type="project" value="TreeGrafter"/>
</dbReference>
<name>A0A7R7HYZ0_9ACTN</name>
<feature type="region of interest" description="Disordered" evidence="1">
    <location>
        <begin position="1"/>
        <end position="32"/>
    </location>
</feature>
<accession>A0A7R7HYZ0</accession>
<dbReference type="SUPFAM" id="SSF52540">
    <property type="entry name" value="P-loop containing nucleoside triphosphate hydrolases"/>
    <property type="match status" value="1"/>
</dbReference>
<dbReference type="Proteomes" id="UP000611640">
    <property type="component" value="Chromosome"/>
</dbReference>
<dbReference type="GO" id="GO:0016887">
    <property type="term" value="F:ATP hydrolysis activity"/>
    <property type="evidence" value="ECO:0007669"/>
    <property type="project" value="TreeGrafter"/>
</dbReference>
<feature type="compositionally biased region" description="Pro residues" evidence="1">
    <location>
        <begin position="114"/>
        <end position="124"/>
    </location>
</feature>
<evidence type="ECO:0000313" key="2">
    <source>
        <dbReference type="EMBL" id="BCJ37071.1"/>
    </source>
</evidence>
<dbReference type="GO" id="GO:0009898">
    <property type="term" value="C:cytoplasmic side of plasma membrane"/>
    <property type="evidence" value="ECO:0007669"/>
    <property type="project" value="TreeGrafter"/>
</dbReference>
<sequence>MTEDDDGRREVEVAQRRQAQDAAGELARMGIDPTAVGLAAPRYGEAPTGRIRGVASLPVPGTSPAAAPPAAVPAGASRPATSQVAARPMLGGLPGRHGPPWPPEPSPAARSISPTPPPREPPPAYGTMLSRPLNPAALAVPDGTYRAAREIAAAPGPGVAVPAAWRRAVRAASFGLVTLDGAAAVQRERRLLAGLQARQRQPRMVAFVSSKGGVGVTATAAGVALTLAAIRGDRTVLVDVRTGTESLGRRLAGRPAPSVADLAGGDGQPLGTPLPATSRLYLVDGAAWHAPVSRGELMNLLGDLRDGYPFTILDGGNDASDATQAAVGRADQVVLVTSATPDAVDATRLALGRIYQTHPMNLERLVIAIVCLTARSYRQTARALRRKLDARPAALLPVPYDRRLARGERIDLDAVRPATREAYLTIAASITTPPARGAVDTTPRAS</sequence>
<dbReference type="PANTHER" id="PTHR43384:SF14">
    <property type="entry name" value="ESX-1 SECRETION-ASSOCIATED PROTEIN ESPI"/>
    <property type="match status" value="1"/>
</dbReference>
<dbReference type="PANTHER" id="PTHR43384">
    <property type="entry name" value="SEPTUM SITE-DETERMINING PROTEIN MIND HOMOLOG, CHLOROPLASTIC-RELATED"/>
    <property type="match status" value="1"/>
</dbReference>
<keyword evidence="3" id="KW-1185">Reference proteome</keyword>
<gene>
    <name evidence="2" type="ORF">Athai_45740</name>
</gene>
<dbReference type="GO" id="GO:0005524">
    <property type="term" value="F:ATP binding"/>
    <property type="evidence" value="ECO:0007669"/>
    <property type="project" value="TreeGrafter"/>
</dbReference>
<feature type="compositionally biased region" description="Pro residues" evidence="1">
    <location>
        <begin position="97"/>
        <end position="106"/>
    </location>
</feature>
<protein>
    <submittedName>
        <fullName evidence="2">ATPase</fullName>
    </submittedName>
</protein>
<feature type="compositionally biased region" description="Basic and acidic residues" evidence="1">
    <location>
        <begin position="1"/>
        <end position="19"/>
    </location>
</feature>
<feature type="region of interest" description="Disordered" evidence="1">
    <location>
        <begin position="54"/>
        <end position="127"/>
    </location>
</feature>
<dbReference type="InterPro" id="IPR050625">
    <property type="entry name" value="ParA/MinD_ATPase"/>
</dbReference>
<dbReference type="AlphaFoldDB" id="A0A7R7HYZ0"/>
<reference evidence="2 3" key="1">
    <citation type="submission" date="2020-08" db="EMBL/GenBank/DDBJ databases">
        <title>Whole genome shotgun sequence of Actinocatenispora thailandica NBRC 105041.</title>
        <authorList>
            <person name="Komaki H."/>
            <person name="Tamura T."/>
        </authorList>
    </citation>
    <scope>NUCLEOTIDE SEQUENCE [LARGE SCALE GENOMIC DNA]</scope>
    <source>
        <strain evidence="2 3">NBRC 105041</strain>
    </source>
</reference>
<feature type="compositionally biased region" description="Low complexity" evidence="1">
    <location>
        <begin position="72"/>
        <end position="81"/>
    </location>
</feature>
<evidence type="ECO:0000256" key="1">
    <source>
        <dbReference type="SAM" id="MobiDB-lite"/>
    </source>
</evidence>